<keyword evidence="4" id="KW-1185">Reference proteome</keyword>
<dbReference type="PANTHER" id="PTHR33463">
    <property type="entry name" value="NB-ARC DOMAIN-CONTAINING PROTEIN-RELATED"/>
    <property type="match status" value="1"/>
</dbReference>
<organism evidence="3 4">
    <name type="scientific">Gossypium trilobum</name>
    <dbReference type="NCBI Taxonomy" id="34281"/>
    <lineage>
        <taxon>Eukaryota</taxon>
        <taxon>Viridiplantae</taxon>
        <taxon>Streptophyta</taxon>
        <taxon>Embryophyta</taxon>
        <taxon>Tracheophyta</taxon>
        <taxon>Spermatophyta</taxon>
        <taxon>Magnoliopsida</taxon>
        <taxon>eudicotyledons</taxon>
        <taxon>Gunneridae</taxon>
        <taxon>Pentapetalae</taxon>
        <taxon>rosids</taxon>
        <taxon>malvids</taxon>
        <taxon>Malvales</taxon>
        <taxon>Malvaceae</taxon>
        <taxon>Malvoideae</taxon>
        <taxon>Gossypium</taxon>
    </lineage>
</organism>
<protein>
    <recommendedName>
        <fullName evidence="2">Disease resistance protein At4g27190-like leucine-rich repeats domain-containing protein</fullName>
    </recommendedName>
</protein>
<keyword evidence="1" id="KW-0611">Plant defense</keyword>
<reference evidence="3 4" key="1">
    <citation type="journal article" date="2019" name="Genome Biol. Evol.">
        <title>Insights into the evolution of the New World diploid cottons (Gossypium, subgenus Houzingenia) based on genome sequencing.</title>
        <authorList>
            <person name="Grover C.E."/>
            <person name="Arick M.A. 2nd"/>
            <person name="Thrash A."/>
            <person name="Conover J.L."/>
            <person name="Sanders W.S."/>
            <person name="Peterson D.G."/>
            <person name="Frelichowski J.E."/>
            <person name="Scheffler J.A."/>
            <person name="Scheffler B.E."/>
            <person name="Wendel J.F."/>
        </authorList>
    </citation>
    <scope>NUCLEOTIDE SEQUENCE [LARGE SCALE GENOMIC DNA]</scope>
    <source>
        <strain evidence="3">8</strain>
        <tissue evidence="3">Leaf</tissue>
    </source>
</reference>
<dbReference type="InterPro" id="IPR050905">
    <property type="entry name" value="Plant_NBS-LRR"/>
</dbReference>
<dbReference type="Pfam" id="PF23247">
    <property type="entry name" value="LRR_RPS2"/>
    <property type="match status" value="2"/>
</dbReference>
<gene>
    <name evidence="3" type="ORF">Gotri_019415</name>
</gene>
<name>A0A7J9ECU1_9ROSI</name>
<dbReference type="EMBL" id="JABEZW010000007">
    <property type="protein sequence ID" value="MBA0770849.1"/>
    <property type="molecule type" value="Genomic_DNA"/>
</dbReference>
<evidence type="ECO:0000313" key="4">
    <source>
        <dbReference type="Proteomes" id="UP000593568"/>
    </source>
</evidence>
<comment type="caution">
    <text evidence="3">The sequence shown here is derived from an EMBL/GenBank/DDBJ whole genome shotgun (WGS) entry which is preliminary data.</text>
</comment>
<feature type="domain" description="Disease resistance protein At4g27190-like leucine-rich repeats" evidence="2">
    <location>
        <begin position="2"/>
        <end position="107"/>
    </location>
</feature>
<feature type="domain" description="Disease resistance protein At4g27190-like leucine-rich repeats" evidence="2">
    <location>
        <begin position="266"/>
        <end position="324"/>
    </location>
</feature>
<proteinExistence type="predicted"/>
<evidence type="ECO:0000256" key="1">
    <source>
        <dbReference type="ARBA" id="ARBA00022821"/>
    </source>
</evidence>
<dbReference type="PANTHER" id="PTHR33463:SF209">
    <property type="entry name" value="DISEASE RESISTANCE PROTEIN RPS2-LIKE"/>
    <property type="match status" value="1"/>
</dbReference>
<evidence type="ECO:0000259" key="2">
    <source>
        <dbReference type="Pfam" id="PF23247"/>
    </source>
</evidence>
<accession>A0A7J9ECU1</accession>
<dbReference type="AlphaFoldDB" id="A0A7J9ECU1"/>
<dbReference type="SUPFAM" id="SSF52047">
    <property type="entry name" value="RNI-like"/>
    <property type="match status" value="1"/>
</dbReference>
<dbReference type="InterPro" id="IPR032675">
    <property type="entry name" value="LRR_dom_sf"/>
</dbReference>
<dbReference type="InterPro" id="IPR057135">
    <property type="entry name" value="At4g27190-like_LRR"/>
</dbReference>
<evidence type="ECO:0000313" key="3">
    <source>
        <dbReference type="EMBL" id="MBA0770849.1"/>
    </source>
</evidence>
<dbReference type="Proteomes" id="UP000593568">
    <property type="component" value="Unassembled WGS sequence"/>
</dbReference>
<sequence length="350" mass="40731">MDSFHELTLLLVEQCDKLSRILPYDMVERLEKLNILEISECESVEEIIGHNSNESIELKSTTKFVFPKIRQLILRKLPKLKGFYSKVHTTDWPLLKQLEVHECSKVETFAGEYINCRETQGESQPVISVHQPLFWVTKETFPNLEELVLVGNGNIKKKIFTKGQLSTPMVLGLQNTKGEYVGRWEGDLNATTQQLFIEKTIHIEKFQLKDKCYRKAKIKGKVEIFALEKYEIQRITNMIVFHKLLYKELWEMPFHCRLNCSLLEYVVAEFSKSVEIWKENIHGSLGLKKLTVLEVYECNSMTYIFSVSMDLDLAQLEEIKVKQCPMMEQIIKKGAEETEMATPLLPMLKT</sequence>
<dbReference type="Gene3D" id="3.80.10.10">
    <property type="entry name" value="Ribonuclease Inhibitor"/>
    <property type="match status" value="1"/>
</dbReference>